<evidence type="ECO:0008006" key="4">
    <source>
        <dbReference type="Google" id="ProtNLM"/>
    </source>
</evidence>
<evidence type="ECO:0000256" key="1">
    <source>
        <dbReference type="SAM" id="MobiDB-lite"/>
    </source>
</evidence>
<name>A0AB33C4L1_LACGS</name>
<evidence type="ECO:0000313" key="3">
    <source>
        <dbReference type="Proteomes" id="UP000195798"/>
    </source>
</evidence>
<protein>
    <recommendedName>
        <fullName evidence="4">Phage protein</fullName>
    </recommendedName>
</protein>
<gene>
    <name evidence="2" type="ORF">CCE30_09900</name>
</gene>
<sequence>MATEAQKKARDKWNKKNKEKSKAYNYKSRGKSFILDYATLKDLDEYENYIAQRREQLKKENNL</sequence>
<dbReference type="AlphaFoldDB" id="A0AB33C4L1"/>
<organism evidence="2 3">
    <name type="scientific">Lactobacillus gasseri</name>
    <dbReference type="NCBI Taxonomy" id="1596"/>
    <lineage>
        <taxon>Bacteria</taxon>
        <taxon>Bacillati</taxon>
        <taxon>Bacillota</taxon>
        <taxon>Bacilli</taxon>
        <taxon>Lactobacillales</taxon>
        <taxon>Lactobacillaceae</taxon>
        <taxon>Lactobacillus</taxon>
    </lineage>
</organism>
<dbReference type="EMBL" id="CP021427">
    <property type="protein sequence ID" value="ART99172.1"/>
    <property type="molecule type" value="Genomic_DNA"/>
</dbReference>
<accession>A0AB33C4L1</accession>
<feature type="region of interest" description="Disordered" evidence="1">
    <location>
        <begin position="1"/>
        <end position="21"/>
    </location>
</feature>
<evidence type="ECO:0000313" key="2">
    <source>
        <dbReference type="EMBL" id="ART99172.1"/>
    </source>
</evidence>
<dbReference type="Proteomes" id="UP000195798">
    <property type="component" value="Chromosome"/>
</dbReference>
<proteinExistence type="predicted"/>
<dbReference type="RefSeq" id="WP_065169595.1">
    <property type="nucleotide sequence ID" value="NZ_CP021427.1"/>
</dbReference>
<reference evidence="2 3" key="1">
    <citation type="submission" date="2017-05" db="EMBL/GenBank/DDBJ databases">
        <authorList>
            <person name="Oh N.-S."/>
        </authorList>
    </citation>
    <scope>NUCLEOTIDE SEQUENCE [LARGE SCALE GENOMIC DNA]</scope>
    <source>
        <strain evidence="2 3">4M13</strain>
    </source>
</reference>